<accession>A0ABV6YBC5</accession>
<feature type="signal peptide" evidence="2">
    <location>
        <begin position="1"/>
        <end position="28"/>
    </location>
</feature>
<name>A0ABV6YBC5_9HYPH</name>
<sequence>MTIRSWCTLTGSAAALAALMLYAAPASAQFYEEGLGEEEGIGEEEGFGNYLGDYHNELGEDAGYSEDYTNYYEDEEEDD</sequence>
<feature type="region of interest" description="Disordered" evidence="1">
    <location>
        <begin position="58"/>
        <end position="79"/>
    </location>
</feature>
<dbReference type="RefSeq" id="WP_377030487.1">
    <property type="nucleotide sequence ID" value="NZ_JBHOMY010000057.1"/>
</dbReference>
<evidence type="ECO:0000256" key="1">
    <source>
        <dbReference type="SAM" id="MobiDB-lite"/>
    </source>
</evidence>
<dbReference type="EMBL" id="JBHOMY010000057">
    <property type="protein sequence ID" value="MFC1458571.1"/>
    <property type="molecule type" value="Genomic_DNA"/>
</dbReference>
<gene>
    <name evidence="3" type="ORF">ACETIH_18065</name>
</gene>
<proteinExistence type="predicted"/>
<protein>
    <submittedName>
        <fullName evidence="3">Uncharacterized protein</fullName>
    </submittedName>
</protein>
<reference evidence="3 4" key="1">
    <citation type="submission" date="2024-09" db="EMBL/GenBank/DDBJ databases">
        <title>Nodulacao em especies de Leguminosae Basais da Amazonia e Caracterizacao dos Rizobios e Bacterias Associadas aos Nodulos.</title>
        <authorList>
            <person name="Jambeiro I.C.A."/>
            <person name="Lopes I.S."/>
            <person name="Aguiar E.R.G.R."/>
            <person name="Santos A.F.J."/>
            <person name="Dos Santos J.M.F."/>
            <person name="Gross E."/>
        </authorList>
    </citation>
    <scope>NUCLEOTIDE SEQUENCE [LARGE SCALE GENOMIC DNA]</scope>
    <source>
        <strain evidence="3 4">BRUESC1165</strain>
    </source>
</reference>
<dbReference type="Proteomes" id="UP001593940">
    <property type="component" value="Unassembled WGS sequence"/>
</dbReference>
<keyword evidence="4" id="KW-1185">Reference proteome</keyword>
<evidence type="ECO:0000313" key="3">
    <source>
        <dbReference type="EMBL" id="MFC1458571.1"/>
    </source>
</evidence>
<evidence type="ECO:0000313" key="4">
    <source>
        <dbReference type="Proteomes" id="UP001593940"/>
    </source>
</evidence>
<comment type="caution">
    <text evidence="3">The sequence shown here is derived from an EMBL/GenBank/DDBJ whole genome shotgun (WGS) entry which is preliminary data.</text>
</comment>
<evidence type="ECO:0000256" key="2">
    <source>
        <dbReference type="SAM" id="SignalP"/>
    </source>
</evidence>
<keyword evidence="2" id="KW-0732">Signal</keyword>
<feature type="chain" id="PRO_5045337009" evidence="2">
    <location>
        <begin position="29"/>
        <end position="79"/>
    </location>
</feature>
<organism evidence="3 4">
    <name type="scientific">Microvirga arabica</name>
    <dbReference type="NCBI Taxonomy" id="1128671"/>
    <lineage>
        <taxon>Bacteria</taxon>
        <taxon>Pseudomonadati</taxon>
        <taxon>Pseudomonadota</taxon>
        <taxon>Alphaproteobacteria</taxon>
        <taxon>Hyphomicrobiales</taxon>
        <taxon>Methylobacteriaceae</taxon>
        <taxon>Microvirga</taxon>
    </lineage>
</organism>